<dbReference type="PANTHER" id="PTHR43827:SF13">
    <property type="entry name" value="ALDO_KETO REDUCTASE FAMILY PROTEIN"/>
    <property type="match status" value="1"/>
</dbReference>
<dbReference type="Gene3D" id="3.20.20.100">
    <property type="entry name" value="NADP-dependent oxidoreductase domain"/>
    <property type="match status" value="1"/>
</dbReference>
<dbReference type="AlphaFoldDB" id="A0A816E714"/>
<name>A0A816E714_9BILA</name>
<evidence type="ECO:0000259" key="6">
    <source>
        <dbReference type="Pfam" id="PF00248"/>
    </source>
</evidence>
<dbReference type="PANTHER" id="PTHR43827">
    <property type="entry name" value="2,5-DIKETO-D-GLUCONIC ACID REDUCTASE"/>
    <property type="match status" value="1"/>
</dbReference>
<gene>
    <name evidence="7" type="ORF">BJG266_LOCUS43306</name>
    <name evidence="8" type="ORF">QVE165_LOCUS60221</name>
</gene>
<dbReference type="Proteomes" id="UP000663877">
    <property type="component" value="Unassembled WGS sequence"/>
</dbReference>
<dbReference type="EMBL" id="CAJNOI010003051">
    <property type="protein sequence ID" value="CAF1503444.1"/>
    <property type="molecule type" value="Genomic_DNA"/>
</dbReference>
<accession>A0A816E714</accession>
<reference evidence="8" key="1">
    <citation type="submission" date="2021-02" db="EMBL/GenBank/DDBJ databases">
        <authorList>
            <person name="Nowell W R."/>
        </authorList>
    </citation>
    <scope>NUCLEOTIDE SEQUENCE</scope>
</reference>
<evidence type="ECO:0000313" key="7">
    <source>
        <dbReference type="EMBL" id="CAF1503444.1"/>
    </source>
</evidence>
<dbReference type="EMBL" id="CAJNOM010003393">
    <property type="protein sequence ID" value="CAF1645096.1"/>
    <property type="molecule type" value="Genomic_DNA"/>
</dbReference>
<dbReference type="PRINTS" id="PR00069">
    <property type="entry name" value="ALDKETRDTASE"/>
</dbReference>
<comment type="similarity">
    <text evidence="1">Belongs to the aldo/keto reductase family.</text>
</comment>
<comment type="caution">
    <text evidence="8">The sequence shown here is derived from an EMBL/GenBank/DDBJ whole genome shotgun (WGS) entry which is preliminary data.</text>
</comment>
<dbReference type="Proteomes" id="UP000663832">
    <property type="component" value="Unassembled WGS sequence"/>
</dbReference>
<feature type="site" description="Lowers pKa of active site Tyr" evidence="5">
    <location>
        <position position="82"/>
    </location>
</feature>
<organism evidence="8 9">
    <name type="scientific">Adineta steineri</name>
    <dbReference type="NCBI Taxonomy" id="433720"/>
    <lineage>
        <taxon>Eukaryota</taxon>
        <taxon>Metazoa</taxon>
        <taxon>Spiralia</taxon>
        <taxon>Gnathifera</taxon>
        <taxon>Rotifera</taxon>
        <taxon>Eurotatoria</taxon>
        <taxon>Bdelloidea</taxon>
        <taxon>Adinetida</taxon>
        <taxon>Adinetidae</taxon>
        <taxon>Adineta</taxon>
    </lineage>
</organism>
<sequence length="292" mass="32545">MTPITIANALASTVTLNDGTVMPMFGLGVYRIDNNCSDLIAAALQQGYLLIDTAEFYNNEHSVGVAIKQSGKKREEVFVISKWWPSTEGAKGAMKSLDQCLKNLESNYVDLYMIHAPKDHHCADAYQALLDAKKQGKIKSLGVANFGVHHLEALAKLGLEKPSVNQIQIHPWYQNNDIVRYCREHNITVIGYSPLAKAKKIDETTIVAIAKKLSKSPAQILIRWSVQHGYVTIPKTSQEGRLKTNADVFTWSIPDEDMKTLDALGDQQWSCTWDPTKYSLEEAGLQVITIQQ</sequence>
<dbReference type="InterPro" id="IPR036812">
    <property type="entry name" value="NAD(P)_OxRdtase_dom_sf"/>
</dbReference>
<evidence type="ECO:0000256" key="3">
    <source>
        <dbReference type="PIRSR" id="PIRSR000097-1"/>
    </source>
</evidence>
<evidence type="ECO:0000313" key="9">
    <source>
        <dbReference type="Proteomes" id="UP000663832"/>
    </source>
</evidence>
<keyword evidence="2" id="KW-0560">Oxidoreductase</keyword>
<dbReference type="InterPro" id="IPR023210">
    <property type="entry name" value="NADP_OxRdtase_dom"/>
</dbReference>
<dbReference type="FunFam" id="3.20.20.100:FF:000015">
    <property type="entry name" value="Oxidoreductase, aldo/keto reductase family"/>
    <property type="match status" value="1"/>
</dbReference>
<feature type="binding site" evidence="4">
    <location>
        <position position="115"/>
    </location>
    <ligand>
        <name>substrate</name>
    </ligand>
</feature>
<protein>
    <recommendedName>
        <fullName evidence="6">NADP-dependent oxidoreductase domain-containing protein</fullName>
    </recommendedName>
</protein>
<dbReference type="PIRSF" id="PIRSF000097">
    <property type="entry name" value="AKR"/>
    <property type="match status" value="1"/>
</dbReference>
<evidence type="ECO:0000256" key="2">
    <source>
        <dbReference type="ARBA" id="ARBA00023002"/>
    </source>
</evidence>
<proteinExistence type="inferred from homology"/>
<dbReference type="OrthoDB" id="416253at2759"/>
<dbReference type="Pfam" id="PF00248">
    <property type="entry name" value="Aldo_ket_red"/>
    <property type="match status" value="1"/>
</dbReference>
<evidence type="ECO:0000256" key="4">
    <source>
        <dbReference type="PIRSR" id="PIRSR000097-2"/>
    </source>
</evidence>
<feature type="active site" description="Proton donor" evidence="3">
    <location>
        <position position="57"/>
    </location>
</feature>
<dbReference type="InterPro" id="IPR018170">
    <property type="entry name" value="Aldo/ket_reductase_CS"/>
</dbReference>
<evidence type="ECO:0000256" key="1">
    <source>
        <dbReference type="ARBA" id="ARBA00007905"/>
    </source>
</evidence>
<dbReference type="GO" id="GO:0016491">
    <property type="term" value="F:oxidoreductase activity"/>
    <property type="evidence" value="ECO:0007669"/>
    <property type="project" value="UniProtKB-KW"/>
</dbReference>
<evidence type="ECO:0000313" key="8">
    <source>
        <dbReference type="EMBL" id="CAF1645096.1"/>
    </source>
</evidence>
<dbReference type="CDD" id="cd19071">
    <property type="entry name" value="AKR_AKR1-5-like"/>
    <property type="match status" value="1"/>
</dbReference>
<dbReference type="SUPFAM" id="SSF51430">
    <property type="entry name" value="NAD(P)-linked oxidoreductase"/>
    <property type="match status" value="1"/>
</dbReference>
<dbReference type="InterPro" id="IPR020471">
    <property type="entry name" value="AKR"/>
</dbReference>
<feature type="domain" description="NADP-dependent oxidoreductase" evidence="6">
    <location>
        <begin position="38"/>
        <end position="264"/>
    </location>
</feature>
<keyword evidence="9" id="KW-1185">Reference proteome</keyword>
<dbReference type="PROSITE" id="PS00063">
    <property type="entry name" value="ALDOKETO_REDUCTASE_3"/>
    <property type="match status" value="1"/>
</dbReference>
<evidence type="ECO:0000256" key="5">
    <source>
        <dbReference type="PIRSR" id="PIRSR000097-3"/>
    </source>
</evidence>